<dbReference type="Proteomes" id="UP000265520">
    <property type="component" value="Unassembled WGS sequence"/>
</dbReference>
<comment type="caution">
    <text evidence="1">The sequence shown here is derived from an EMBL/GenBank/DDBJ whole genome shotgun (WGS) entry which is preliminary data.</text>
</comment>
<keyword evidence="2" id="KW-1185">Reference proteome</keyword>
<dbReference type="EMBL" id="LXQA010279837">
    <property type="protein sequence ID" value="MCI40451.1"/>
    <property type="molecule type" value="Genomic_DNA"/>
</dbReference>
<organism evidence="1 2">
    <name type="scientific">Trifolium medium</name>
    <dbReference type="NCBI Taxonomy" id="97028"/>
    <lineage>
        <taxon>Eukaryota</taxon>
        <taxon>Viridiplantae</taxon>
        <taxon>Streptophyta</taxon>
        <taxon>Embryophyta</taxon>
        <taxon>Tracheophyta</taxon>
        <taxon>Spermatophyta</taxon>
        <taxon>Magnoliopsida</taxon>
        <taxon>eudicotyledons</taxon>
        <taxon>Gunneridae</taxon>
        <taxon>Pentapetalae</taxon>
        <taxon>rosids</taxon>
        <taxon>fabids</taxon>
        <taxon>Fabales</taxon>
        <taxon>Fabaceae</taxon>
        <taxon>Papilionoideae</taxon>
        <taxon>50 kb inversion clade</taxon>
        <taxon>NPAAA clade</taxon>
        <taxon>Hologalegina</taxon>
        <taxon>IRL clade</taxon>
        <taxon>Trifolieae</taxon>
        <taxon>Trifolium</taxon>
    </lineage>
</organism>
<reference evidence="1 2" key="1">
    <citation type="journal article" date="2018" name="Front. Plant Sci.">
        <title>Red Clover (Trifolium pratense) and Zigzag Clover (T. medium) - A Picture of Genomic Similarities and Differences.</title>
        <authorList>
            <person name="Dluhosova J."/>
            <person name="Istvanek J."/>
            <person name="Nedelnik J."/>
            <person name="Repkova J."/>
        </authorList>
    </citation>
    <scope>NUCLEOTIDE SEQUENCE [LARGE SCALE GENOMIC DNA]</scope>
    <source>
        <strain evidence="2">cv. 10/8</strain>
        <tissue evidence="1">Leaf</tissue>
    </source>
</reference>
<name>A0A392RUY4_9FABA</name>
<dbReference type="AlphaFoldDB" id="A0A392RUY4"/>
<proteinExistence type="predicted"/>
<evidence type="ECO:0000313" key="2">
    <source>
        <dbReference type="Proteomes" id="UP000265520"/>
    </source>
</evidence>
<accession>A0A392RUY4</accession>
<sequence>NELPTRLYFTASCRGYSVGKLHLPVVKPWIIAKMAVGRA</sequence>
<feature type="non-terminal residue" evidence="1">
    <location>
        <position position="1"/>
    </location>
</feature>
<protein>
    <submittedName>
        <fullName evidence="1">Uncharacterized protein</fullName>
    </submittedName>
</protein>
<evidence type="ECO:0000313" key="1">
    <source>
        <dbReference type="EMBL" id="MCI40451.1"/>
    </source>
</evidence>